<dbReference type="PANTHER" id="PTHR11017:SF309">
    <property type="entry name" value="DISEASE RESISTANCE PROTEIN (TIR-NBS-LRR CLASS) FAMILY"/>
    <property type="match status" value="1"/>
</dbReference>
<dbReference type="InterPro" id="IPR044974">
    <property type="entry name" value="Disease_R_plants"/>
</dbReference>
<sequence>MSLIASSSFPTCNYKFNVFSSFHGPDVRKTLLSHMRRQFNFNGISMFDDQGIERSEEIAPSLKKAIKESRISIVILSNKYASSRWCLNELVEILECKQSMGKIVMTIFYGVDPSDVRKQTGELGVHFNETCALGTDKDKQNWSKALKDVGNIAGEDFSRWDNEANMIEKIARDVSGKLNATPSRDFDGMVGIETHLREMESLLDFDNDEVKRVGIVGPAGIGKTTIARALHSRLSNRFQLTCFVDNLKGSYLRGLDELRLQEQFLSNLLNQDGLKIHHSGVLEERLCKQRVLIILDDVNNIMQLMALANDKTWFGPGSRIVVTTENKELLQQHGINNTYHVGFPSNEQAFKILCKYAFRKYHSYHHGYEKLVQRVTQLCDYLPLGLRVVGSSLCGKNEEEWEEVILRLETKLDPDIEDVLRVSYESLDVNEKTLFLHIAVFFNYKDDNLVETMFADSGLNVIHGLQVLDTRSLIEIRVSTNGKRIVMHRLLQQVGKMVIHKQEPWKRQILMDANEICDVLEEAKGTRNVVGISFDICGINEVSISKKAFKRMPNLRFVRVYKSKDGGDDRMHIHGKMEFPRSLRLLNWEAYPSKSLPPKFHVEHLVELDMKCSKLECLWQGAQPLKNLKKMDLSGSFHLKEVPDLSNATNLKYLKLSDCTSLVEIPSSCTHLHKLIVLWVDGCINLEVIPTHMNLASLKRVCMTGCSRLRYIPSMSTNITSMHITKTAVEVVLPSVRLCSRLRFLSLRHSGKLKEITHFPMSLKQLNLGYTDIERIPDCIKALHLLQELHLSSCKRLTSLPELPSSLEFIFADDCESLETIFYPLDTPNASFNFTNCFKFGRQARRAIIKRSFYLKKALLPGSQVPAGFDHRAKGNSLTIHSDGDGSYTGILVCVVISPNQRITEEDLSKIVCRHIEDDNPVGEGLFYVGNVYKFRTEHLLIFHHCWLSTETSREMVFEFSSKYHDFDVIECGAMILTDESIKGTRTSNMSNEIVIELSRREQGLDVIECGAKILIDESIKGTYESGSDQVFDDEIDKLNPAKRLKMTPNTVSVQIESSSERQRISEDNPLLRALQFWEKRQMLGHF</sequence>
<dbReference type="Pfam" id="PF00931">
    <property type="entry name" value="NB-ARC"/>
    <property type="match status" value="1"/>
</dbReference>
<keyword evidence="2" id="KW-0677">Repeat</keyword>
<dbReference type="InterPro" id="IPR027417">
    <property type="entry name" value="P-loop_NTPase"/>
</dbReference>
<proteinExistence type="predicted"/>
<feature type="domain" description="TIR" evidence="5">
    <location>
        <begin position="14"/>
        <end position="178"/>
    </location>
</feature>
<protein>
    <submittedName>
        <fullName evidence="7">Disease resistance protein RML1B-like isoform X2</fullName>
    </submittedName>
</protein>
<dbReference type="PROSITE" id="PS50104">
    <property type="entry name" value="TIR"/>
    <property type="match status" value="1"/>
</dbReference>
<dbReference type="InterPro" id="IPR042197">
    <property type="entry name" value="Apaf_helical"/>
</dbReference>
<evidence type="ECO:0000313" key="6">
    <source>
        <dbReference type="Proteomes" id="UP000694864"/>
    </source>
</evidence>
<dbReference type="SUPFAM" id="SSF52200">
    <property type="entry name" value="Toll/Interleukin receptor TIR domain"/>
    <property type="match status" value="1"/>
</dbReference>
<dbReference type="Gene3D" id="3.80.10.10">
    <property type="entry name" value="Ribonuclease Inhibitor"/>
    <property type="match status" value="2"/>
</dbReference>
<dbReference type="InterPro" id="IPR032675">
    <property type="entry name" value="LRR_dom_sf"/>
</dbReference>
<keyword evidence="6" id="KW-1185">Reference proteome</keyword>
<dbReference type="SUPFAM" id="SSF46785">
    <property type="entry name" value="Winged helix' DNA-binding domain"/>
    <property type="match status" value="1"/>
</dbReference>
<dbReference type="Pfam" id="PF01582">
    <property type="entry name" value="TIR"/>
    <property type="match status" value="1"/>
</dbReference>
<dbReference type="SMART" id="SM00255">
    <property type="entry name" value="TIR"/>
    <property type="match status" value="1"/>
</dbReference>
<dbReference type="InterPro" id="IPR035897">
    <property type="entry name" value="Toll_tir_struct_dom_sf"/>
</dbReference>
<dbReference type="Gene3D" id="1.10.8.430">
    <property type="entry name" value="Helical domain of apoptotic protease-activating factors"/>
    <property type="match status" value="1"/>
</dbReference>
<name>A0ABM0SZ03_CAMSA</name>
<evidence type="ECO:0000256" key="1">
    <source>
        <dbReference type="ARBA" id="ARBA00022614"/>
    </source>
</evidence>
<dbReference type="Proteomes" id="UP000694864">
    <property type="component" value="Chromosome 7"/>
</dbReference>
<dbReference type="PRINTS" id="PR00364">
    <property type="entry name" value="DISEASERSIST"/>
</dbReference>
<dbReference type="SUPFAM" id="SSF52540">
    <property type="entry name" value="P-loop containing nucleoside triphosphate hydrolases"/>
    <property type="match status" value="1"/>
</dbReference>
<dbReference type="InterPro" id="IPR003593">
    <property type="entry name" value="AAA+_ATPase"/>
</dbReference>
<reference evidence="7" key="2">
    <citation type="submission" date="2025-08" db="UniProtKB">
        <authorList>
            <consortium name="RefSeq"/>
        </authorList>
    </citation>
    <scope>IDENTIFICATION</scope>
    <source>
        <tissue evidence="7">Leaf</tissue>
    </source>
</reference>
<dbReference type="SUPFAM" id="SSF52058">
    <property type="entry name" value="L domain-like"/>
    <property type="match status" value="1"/>
</dbReference>
<dbReference type="InterPro" id="IPR011713">
    <property type="entry name" value="Leu-rich_rpt_3"/>
</dbReference>
<evidence type="ECO:0000256" key="2">
    <source>
        <dbReference type="ARBA" id="ARBA00022737"/>
    </source>
</evidence>
<dbReference type="InterPro" id="IPR058192">
    <property type="entry name" value="WHD_ROQ1-like"/>
</dbReference>
<accession>A0ABM0SZ03</accession>
<gene>
    <name evidence="7" type="primary">LOC104703804</name>
</gene>
<organism evidence="6 7">
    <name type="scientific">Camelina sativa</name>
    <name type="common">False flax</name>
    <name type="synonym">Myagrum sativum</name>
    <dbReference type="NCBI Taxonomy" id="90675"/>
    <lineage>
        <taxon>Eukaryota</taxon>
        <taxon>Viridiplantae</taxon>
        <taxon>Streptophyta</taxon>
        <taxon>Embryophyta</taxon>
        <taxon>Tracheophyta</taxon>
        <taxon>Spermatophyta</taxon>
        <taxon>Magnoliopsida</taxon>
        <taxon>eudicotyledons</taxon>
        <taxon>Gunneridae</taxon>
        <taxon>Pentapetalae</taxon>
        <taxon>rosids</taxon>
        <taxon>malvids</taxon>
        <taxon>Brassicales</taxon>
        <taxon>Brassicaceae</taxon>
        <taxon>Camelineae</taxon>
        <taxon>Camelina</taxon>
    </lineage>
</organism>
<dbReference type="Pfam" id="PF23282">
    <property type="entry name" value="WHD_ROQ1"/>
    <property type="match status" value="1"/>
</dbReference>
<dbReference type="InterPro" id="IPR036390">
    <property type="entry name" value="WH_DNA-bd_sf"/>
</dbReference>
<dbReference type="InterPro" id="IPR002182">
    <property type="entry name" value="NB-ARC"/>
</dbReference>
<evidence type="ECO:0000256" key="3">
    <source>
        <dbReference type="ARBA" id="ARBA00022821"/>
    </source>
</evidence>
<dbReference type="RefSeq" id="XP_010418181.1">
    <property type="nucleotide sequence ID" value="XM_010419879.1"/>
</dbReference>
<dbReference type="Gene3D" id="3.40.50.300">
    <property type="entry name" value="P-loop containing nucleotide triphosphate hydrolases"/>
    <property type="match status" value="1"/>
</dbReference>
<dbReference type="SMART" id="SM00382">
    <property type="entry name" value="AAA"/>
    <property type="match status" value="1"/>
</dbReference>
<dbReference type="InterPro" id="IPR000157">
    <property type="entry name" value="TIR_dom"/>
</dbReference>
<keyword evidence="3" id="KW-0611">Plant defense</keyword>
<keyword evidence="1" id="KW-0433">Leucine-rich repeat</keyword>
<reference evidence="6" key="1">
    <citation type="journal article" date="2014" name="Nat. Commun.">
        <title>The emerging biofuel crop Camelina sativa retains a highly undifferentiated hexaploid genome structure.</title>
        <authorList>
            <person name="Kagale S."/>
            <person name="Koh C."/>
            <person name="Nixon J."/>
            <person name="Bollina V."/>
            <person name="Clarke W.E."/>
            <person name="Tuteja R."/>
            <person name="Spillane C."/>
            <person name="Robinson S.J."/>
            <person name="Links M.G."/>
            <person name="Clarke C."/>
            <person name="Higgins E.E."/>
            <person name="Huebert T."/>
            <person name="Sharpe A.G."/>
            <person name="Parkin I.A."/>
        </authorList>
    </citation>
    <scope>NUCLEOTIDE SEQUENCE [LARGE SCALE GENOMIC DNA]</scope>
    <source>
        <strain evidence="6">cv. DH55</strain>
    </source>
</reference>
<keyword evidence="4" id="KW-0520">NAD</keyword>
<dbReference type="GeneID" id="104703804"/>
<dbReference type="Pfam" id="PF07725">
    <property type="entry name" value="LRR_3"/>
    <property type="match status" value="1"/>
</dbReference>
<evidence type="ECO:0000256" key="4">
    <source>
        <dbReference type="ARBA" id="ARBA00023027"/>
    </source>
</evidence>
<evidence type="ECO:0000313" key="7">
    <source>
        <dbReference type="RefSeq" id="XP_010418181.1"/>
    </source>
</evidence>
<dbReference type="PANTHER" id="PTHR11017">
    <property type="entry name" value="LEUCINE-RICH REPEAT-CONTAINING PROTEIN"/>
    <property type="match status" value="1"/>
</dbReference>
<dbReference type="Gene3D" id="3.40.50.10140">
    <property type="entry name" value="Toll/interleukin-1 receptor homology (TIR) domain"/>
    <property type="match status" value="1"/>
</dbReference>
<evidence type="ECO:0000259" key="5">
    <source>
        <dbReference type="PROSITE" id="PS50104"/>
    </source>
</evidence>